<dbReference type="EMBL" id="JBHUIV010000018">
    <property type="protein sequence ID" value="MFD2202525.1"/>
    <property type="molecule type" value="Genomic_DNA"/>
</dbReference>
<dbReference type="RefSeq" id="WP_380803543.1">
    <property type="nucleotide sequence ID" value="NZ_JBHUIV010000018.1"/>
</dbReference>
<dbReference type="InterPro" id="IPR036938">
    <property type="entry name" value="PAP2/HPO_sf"/>
</dbReference>
<dbReference type="PANTHER" id="PTHR34599:SF2">
    <property type="entry name" value="TRAF-TYPE DOMAIN-CONTAINING PROTEIN"/>
    <property type="match status" value="1"/>
</dbReference>
<reference evidence="3" key="1">
    <citation type="journal article" date="2019" name="Int. J. Syst. Evol. Microbiol.">
        <title>The Global Catalogue of Microorganisms (GCM) 10K type strain sequencing project: providing services to taxonomists for standard genome sequencing and annotation.</title>
        <authorList>
            <consortium name="The Broad Institute Genomics Platform"/>
            <consortium name="The Broad Institute Genome Sequencing Center for Infectious Disease"/>
            <person name="Wu L."/>
            <person name="Ma J."/>
        </authorList>
    </citation>
    <scope>NUCLEOTIDE SEQUENCE [LARGE SCALE GENOMIC DNA]</scope>
    <source>
        <strain evidence="3">KCTC 19812</strain>
    </source>
</reference>
<dbReference type="PANTHER" id="PTHR34599">
    <property type="entry name" value="PEROXIDASE-RELATED"/>
    <property type="match status" value="1"/>
</dbReference>
<keyword evidence="2" id="KW-0575">Peroxidase</keyword>
<evidence type="ECO:0000313" key="3">
    <source>
        <dbReference type="Proteomes" id="UP001597414"/>
    </source>
</evidence>
<dbReference type="Gene3D" id="1.10.606.20">
    <property type="match status" value="1"/>
</dbReference>
<dbReference type="CDD" id="cd03398">
    <property type="entry name" value="PAP2_haloperoxidase"/>
    <property type="match status" value="1"/>
</dbReference>
<dbReference type="SUPFAM" id="SSF48317">
    <property type="entry name" value="Acid phosphatase/Vanadium-dependent haloperoxidase"/>
    <property type="match status" value="1"/>
</dbReference>
<dbReference type="Proteomes" id="UP001597414">
    <property type="component" value="Unassembled WGS sequence"/>
</dbReference>
<keyword evidence="3" id="KW-1185">Reference proteome</keyword>
<protein>
    <submittedName>
        <fullName evidence="2">Vanadium-dependent haloperoxidase</fullName>
        <ecNumber evidence="2">1.11.1.-</ecNumber>
    </submittedName>
</protein>
<dbReference type="GO" id="GO:0004601">
    <property type="term" value="F:peroxidase activity"/>
    <property type="evidence" value="ECO:0007669"/>
    <property type="project" value="UniProtKB-KW"/>
</dbReference>
<evidence type="ECO:0000313" key="2">
    <source>
        <dbReference type="EMBL" id="MFD2202525.1"/>
    </source>
</evidence>
<accession>A0ABW5BCF6</accession>
<dbReference type="Pfam" id="PF01569">
    <property type="entry name" value="PAP2"/>
    <property type="match status" value="1"/>
</dbReference>
<dbReference type="EC" id="1.11.1.-" evidence="2"/>
<organism evidence="2 3">
    <name type="scientific">Shivajiella indica</name>
    <dbReference type="NCBI Taxonomy" id="872115"/>
    <lineage>
        <taxon>Bacteria</taxon>
        <taxon>Pseudomonadati</taxon>
        <taxon>Bacteroidota</taxon>
        <taxon>Cytophagia</taxon>
        <taxon>Cytophagales</taxon>
        <taxon>Cyclobacteriaceae</taxon>
        <taxon>Shivajiella</taxon>
    </lineage>
</organism>
<keyword evidence="2" id="KW-0560">Oxidoreductase</keyword>
<evidence type="ECO:0000259" key="1">
    <source>
        <dbReference type="Pfam" id="PF01569"/>
    </source>
</evidence>
<dbReference type="InterPro" id="IPR000326">
    <property type="entry name" value="PAP2/HPO"/>
</dbReference>
<gene>
    <name evidence="2" type="ORF">ACFSKV_13195</name>
</gene>
<comment type="caution">
    <text evidence="2">The sequence shown here is derived from an EMBL/GenBank/DDBJ whole genome shotgun (WGS) entry which is preliminary data.</text>
</comment>
<dbReference type="InterPro" id="IPR052559">
    <property type="entry name" value="V-haloperoxidase"/>
</dbReference>
<name>A0ABW5BCF6_9BACT</name>
<sequence>MKWSNFILNSKVLSQKSWGISVLFLLFGNVLFAQKQKPETDIFIDNLFFITEVMVTDVASPPAAARFYAYSTLAAQTAWIFATKSPIEESLISKSNHFLPEVQIDSENIEPHFVSIYAMLEVGKQIMPSGNVLSSKQEKLVDLFVKSKWISKKQIDQNLNFAKYVAEKILNIAKNDNYNRLSTLTRYSPKNKEGHWYPTPPAYMAAIEPEWRTISPFFIQNLSLYKPKAPAPFSLEPGSSFYNQLQEVYQVTSNLDEESKLIANFWDCNPFMVQYSGHMAIGIKKISPGGHWVGITGIASKKANLNWKETLFIHGLLSMGLHDAFISCWEEKYDSDRIRPESAINKYVDQDWRPLLQTPPFPEYTSGHSVVSSMSATLLTDFFGENFDFIDTSEVYFGLPERHFSSFYQAAEEAAISRLYGGIHFRDAIEEGTKQGKIIGQDILKRINP</sequence>
<feature type="domain" description="Phosphatidic acid phosphatase type 2/haloperoxidase" evidence="1">
    <location>
        <begin position="332"/>
        <end position="436"/>
    </location>
</feature>
<proteinExistence type="predicted"/>